<dbReference type="InterPro" id="IPR050639">
    <property type="entry name" value="SSR_resolvase"/>
</dbReference>
<dbReference type="Proteomes" id="UP000245629">
    <property type="component" value="Chromosome 2"/>
</dbReference>
<dbReference type="GO" id="GO:0000150">
    <property type="term" value="F:DNA strand exchange activity"/>
    <property type="evidence" value="ECO:0007669"/>
    <property type="project" value="InterPro"/>
</dbReference>
<dbReference type="AlphaFoldDB" id="A0A2S2CP74"/>
<protein>
    <recommendedName>
        <fullName evidence="5">Resolvase</fullName>
    </recommendedName>
</protein>
<accession>A0A2S2CP74</accession>
<feature type="domain" description="Recombinase" evidence="2">
    <location>
        <begin position="149"/>
        <end position="249"/>
    </location>
</feature>
<dbReference type="Pfam" id="PF00239">
    <property type="entry name" value="Resolvase"/>
    <property type="match status" value="1"/>
</dbReference>
<dbReference type="Gene3D" id="3.40.50.1390">
    <property type="entry name" value="Resolvase, N-terminal catalytic domain"/>
    <property type="match status" value="1"/>
</dbReference>
<dbReference type="CDD" id="cd00338">
    <property type="entry name" value="Ser_Recombinase"/>
    <property type="match status" value="1"/>
</dbReference>
<dbReference type="InterPro" id="IPR036162">
    <property type="entry name" value="Resolvase-like_N_sf"/>
</dbReference>
<evidence type="ECO:0008006" key="5">
    <source>
        <dbReference type="Google" id="ProtNLM"/>
    </source>
</evidence>
<proteinExistence type="predicted"/>
<reference evidence="4" key="1">
    <citation type="submission" date="2018-05" db="EMBL/GenBank/DDBJ databases">
        <title>Azospirillum thermophila sp. nov., a novel isolated from hot spring.</title>
        <authorList>
            <person name="Zhao Z."/>
        </authorList>
    </citation>
    <scope>NUCLEOTIDE SEQUENCE [LARGE SCALE GENOMIC DNA]</scope>
    <source>
        <strain evidence="4">CFH 70021</strain>
    </source>
</reference>
<evidence type="ECO:0000313" key="3">
    <source>
        <dbReference type="EMBL" id="AWK86249.1"/>
    </source>
</evidence>
<dbReference type="PANTHER" id="PTHR30461:SF23">
    <property type="entry name" value="DNA RECOMBINASE-RELATED"/>
    <property type="match status" value="1"/>
</dbReference>
<dbReference type="EMBL" id="CP029353">
    <property type="protein sequence ID" value="AWK86249.1"/>
    <property type="molecule type" value="Genomic_DNA"/>
</dbReference>
<dbReference type="SMART" id="SM00857">
    <property type="entry name" value="Resolvase"/>
    <property type="match status" value="1"/>
</dbReference>
<dbReference type="RefSeq" id="WP_109326147.1">
    <property type="nucleotide sequence ID" value="NZ_CP029353.1"/>
</dbReference>
<evidence type="ECO:0000259" key="2">
    <source>
        <dbReference type="PROSITE" id="PS51737"/>
    </source>
</evidence>
<keyword evidence="4" id="KW-1185">Reference proteome</keyword>
<evidence type="ECO:0000313" key="4">
    <source>
        <dbReference type="Proteomes" id="UP000245629"/>
    </source>
</evidence>
<dbReference type="Pfam" id="PF07508">
    <property type="entry name" value="Recombinase"/>
    <property type="match status" value="1"/>
</dbReference>
<dbReference type="InterPro" id="IPR038109">
    <property type="entry name" value="DNA_bind_recomb_sf"/>
</dbReference>
<dbReference type="Gene3D" id="3.90.1750.20">
    <property type="entry name" value="Putative Large Serine Recombinase, Chain B, Domain 2"/>
    <property type="match status" value="1"/>
</dbReference>
<dbReference type="InterPro" id="IPR006119">
    <property type="entry name" value="Resolv_N"/>
</dbReference>
<name>A0A2S2CP74_9PROT</name>
<dbReference type="InterPro" id="IPR011109">
    <property type="entry name" value="DNA_bind_recombinase_dom"/>
</dbReference>
<dbReference type="GO" id="GO:0003677">
    <property type="term" value="F:DNA binding"/>
    <property type="evidence" value="ECO:0007669"/>
    <property type="project" value="InterPro"/>
</dbReference>
<dbReference type="KEGG" id="azz:DEW08_08325"/>
<feature type="domain" description="Resolvase/invertase-type recombinase catalytic" evidence="1">
    <location>
        <begin position="2"/>
        <end position="150"/>
    </location>
</feature>
<gene>
    <name evidence="3" type="ORF">DEW08_08325</name>
</gene>
<dbReference type="OrthoDB" id="9791494at2"/>
<evidence type="ECO:0000259" key="1">
    <source>
        <dbReference type="PROSITE" id="PS51736"/>
    </source>
</evidence>
<dbReference type="PROSITE" id="PS51737">
    <property type="entry name" value="RECOMBINASE_DNA_BIND"/>
    <property type="match status" value="1"/>
</dbReference>
<dbReference type="SUPFAM" id="SSF53041">
    <property type="entry name" value="Resolvase-like"/>
    <property type="match status" value="1"/>
</dbReference>
<sequence length="249" mass="26997">MRAVIYARYSSDQQRAASIEDQVRLCRERIDREGWSLVKTFADRAKSGATLLRSGMQGLLAGAMAAEYDVIVAEALDRLSRDQADVAAVFKRLQFAGVPIITLAEGEITDLHVGLKGTMNALFLKDLADKTRRGLRGRVEAGASGGGLCYGYDVVSGPAGEGRGQRRINEAEAAVVRRIFRDFANGLSPKRIALALNGEGVSGPSGAAWSPSTIYGNHERGTGILNNELYIGRLVWNRLRYLKDPNTGK</sequence>
<dbReference type="PANTHER" id="PTHR30461">
    <property type="entry name" value="DNA-INVERTASE FROM LAMBDOID PROPHAGE"/>
    <property type="match status" value="1"/>
</dbReference>
<organism evidence="3 4">
    <name type="scientific">Azospirillum thermophilum</name>
    <dbReference type="NCBI Taxonomy" id="2202148"/>
    <lineage>
        <taxon>Bacteria</taxon>
        <taxon>Pseudomonadati</taxon>
        <taxon>Pseudomonadota</taxon>
        <taxon>Alphaproteobacteria</taxon>
        <taxon>Rhodospirillales</taxon>
        <taxon>Azospirillaceae</taxon>
        <taxon>Azospirillum</taxon>
    </lineage>
</organism>
<dbReference type="PROSITE" id="PS51736">
    <property type="entry name" value="RECOMBINASES_3"/>
    <property type="match status" value="1"/>
</dbReference>